<dbReference type="EMBL" id="KQ999341">
    <property type="protein sequence ID" value="KZV41876.1"/>
    <property type="molecule type" value="Genomic_DNA"/>
</dbReference>
<accession>A0A2Z7C4Q2</accession>
<proteinExistence type="predicted"/>
<protein>
    <recommendedName>
        <fullName evidence="4">Splicing factor 3B subunit 1-like</fullName>
    </recommendedName>
</protein>
<keyword evidence="3" id="KW-1185">Reference proteome</keyword>
<evidence type="ECO:0000313" key="3">
    <source>
        <dbReference type="Proteomes" id="UP000250235"/>
    </source>
</evidence>
<evidence type="ECO:0000256" key="1">
    <source>
        <dbReference type="SAM" id="MobiDB-lite"/>
    </source>
</evidence>
<organism evidence="2 3">
    <name type="scientific">Dorcoceras hygrometricum</name>
    <dbReference type="NCBI Taxonomy" id="472368"/>
    <lineage>
        <taxon>Eukaryota</taxon>
        <taxon>Viridiplantae</taxon>
        <taxon>Streptophyta</taxon>
        <taxon>Embryophyta</taxon>
        <taxon>Tracheophyta</taxon>
        <taxon>Spermatophyta</taxon>
        <taxon>Magnoliopsida</taxon>
        <taxon>eudicotyledons</taxon>
        <taxon>Gunneridae</taxon>
        <taxon>Pentapetalae</taxon>
        <taxon>asterids</taxon>
        <taxon>lamiids</taxon>
        <taxon>Lamiales</taxon>
        <taxon>Gesneriaceae</taxon>
        <taxon>Didymocarpoideae</taxon>
        <taxon>Trichosporeae</taxon>
        <taxon>Loxocarpinae</taxon>
        <taxon>Dorcoceras</taxon>
    </lineage>
</organism>
<dbReference type="Proteomes" id="UP000250235">
    <property type="component" value="Unassembled WGS sequence"/>
</dbReference>
<dbReference type="AlphaFoldDB" id="A0A2Z7C4Q2"/>
<gene>
    <name evidence="2" type="ORF">F511_22792</name>
</gene>
<reference evidence="2 3" key="1">
    <citation type="journal article" date="2015" name="Proc. Natl. Acad. Sci. U.S.A.">
        <title>The resurrection genome of Boea hygrometrica: A blueprint for survival of dehydration.</title>
        <authorList>
            <person name="Xiao L."/>
            <person name="Yang G."/>
            <person name="Zhang L."/>
            <person name="Yang X."/>
            <person name="Zhao S."/>
            <person name="Ji Z."/>
            <person name="Zhou Q."/>
            <person name="Hu M."/>
            <person name="Wang Y."/>
            <person name="Chen M."/>
            <person name="Xu Y."/>
            <person name="Jin H."/>
            <person name="Xiao X."/>
            <person name="Hu G."/>
            <person name="Bao F."/>
            <person name="Hu Y."/>
            <person name="Wan P."/>
            <person name="Li L."/>
            <person name="Deng X."/>
            <person name="Kuang T."/>
            <person name="Xiang C."/>
            <person name="Zhu J.K."/>
            <person name="Oliver M.J."/>
            <person name="He Y."/>
        </authorList>
    </citation>
    <scope>NUCLEOTIDE SEQUENCE [LARGE SCALE GENOMIC DNA]</scope>
    <source>
        <strain evidence="3">cv. XS01</strain>
    </source>
</reference>
<name>A0A2Z7C4Q2_9LAMI</name>
<sequence>MAASMIHNALQVKFDSVLRFPDEGMVQLFKALESTRLRGFLGCPSVLYEDDLILFDILKDMVTKSSKQAKVFAAQICALLKRAQNLTLGEAKIFPPIKILTVKTVGTYVAKNQSIIAEEVADEPKVEKVVKKAAAKRRPAPAAEPVANRKRTTLGRATLTEKNLAIVPVATEAEPISVIPAGSFTVQRRQAPKRKLILQESDDEQYEEETVEEIVAKVIVETTEIDTEETESRIDVSSITNYDQVISLKVLSNEEGPLVETEKEKEKEKEKEIEKEAADKRNELRRLLTLRR</sequence>
<evidence type="ECO:0008006" key="4">
    <source>
        <dbReference type="Google" id="ProtNLM"/>
    </source>
</evidence>
<evidence type="ECO:0000313" key="2">
    <source>
        <dbReference type="EMBL" id="KZV41876.1"/>
    </source>
</evidence>
<feature type="region of interest" description="Disordered" evidence="1">
    <location>
        <begin position="257"/>
        <end position="276"/>
    </location>
</feature>
<feature type="compositionally biased region" description="Basic and acidic residues" evidence="1">
    <location>
        <begin position="260"/>
        <end position="276"/>
    </location>
</feature>